<protein>
    <submittedName>
        <fullName evidence="2">LINE-1 retrotransposable element ORF1 protein</fullName>
    </submittedName>
</protein>
<sequence length="309" mass="34290">MPLKAKITNNSSSPSQRPAPHAVSSPPSDPPSLRSGAAGPAVPPDFKEEMLASLRTEMAAVFKTELHEALKDNLSSIKAELQTVMADLSVSITNVKSDVSALKSTVGEMETSLSTCTDDISTQAKVEHLSAELERVDNRCEDLEARSRRNNVRIMGVPEETTITNTTAAISTLLKEAFKLEKEPLLDRAHRTLQPKPRPGERPRTIIARLHYHADCADILRRARAQQRIKIGDFVVSIFPDHTSRTARARAAFNDVRRQLREIPGIRFGLLYQRDSALRMAVPRGSSIHRMTLRHSLRHWSSKGSVNTP</sequence>
<dbReference type="Gene3D" id="1.20.5.1700">
    <property type="match status" value="1"/>
</dbReference>
<dbReference type="PANTHER" id="PTHR11505">
    <property type="entry name" value="L1 TRANSPOSABLE ELEMENT-RELATED"/>
    <property type="match status" value="1"/>
</dbReference>
<evidence type="ECO:0000313" key="2">
    <source>
        <dbReference type="EMBL" id="KAK1899565.1"/>
    </source>
</evidence>
<reference evidence="2" key="1">
    <citation type="submission" date="2023-04" db="EMBL/GenBank/DDBJ databases">
        <title>Chromosome-level genome of Chaenocephalus aceratus.</title>
        <authorList>
            <person name="Park H."/>
        </authorList>
    </citation>
    <scope>NUCLEOTIDE SEQUENCE</scope>
    <source>
        <strain evidence="2">DE</strain>
        <tissue evidence="2">Muscle</tissue>
    </source>
</reference>
<name>A0AAD9CCH3_DISEL</name>
<dbReference type="Proteomes" id="UP001228049">
    <property type="component" value="Unassembled WGS sequence"/>
</dbReference>
<evidence type="ECO:0000313" key="3">
    <source>
        <dbReference type="Proteomes" id="UP001228049"/>
    </source>
</evidence>
<evidence type="ECO:0000256" key="1">
    <source>
        <dbReference type="SAM" id="MobiDB-lite"/>
    </source>
</evidence>
<feature type="compositionally biased region" description="Polar residues" evidence="1">
    <location>
        <begin position="7"/>
        <end position="16"/>
    </location>
</feature>
<dbReference type="AlphaFoldDB" id="A0AAD9CCH3"/>
<organism evidence="2 3">
    <name type="scientific">Dissostichus eleginoides</name>
    <name type="common">Patagonian toothfish</name>
    <name type="synonym">Dissostichus amissus</name>
    <dbReference type="NCBI Taxonomy" id="100907"/>
    <lineage>
        <taxon>Eukaryota</taxon>
        <taxon>Metazoa</taxon>
        <taxon>Chordata</taxon>
        <taxon>Craniata</taxon>
        <taxon>Vertebrata</taxon>
        <taxon>Euteleostomi</taxon>
        <taxon>Actinopterygii</taxon>
        <taxon>Neopterygii</taxon>
        <taxon>Teleostei</taxon>
        <taxon>Neoteleostei</taxon>
        <taxon>Acanthomorphata</taxon>
        <taxon>Eupercaria</taxon>
        <taxon>Perciformes</taxon>
        <taxon>Notothenioidei</taxon>
        <taxon>Nototheniidae</taxon>
        <taxon>Dissostichus</taxon>
    </lineage>
</organism>
<accession>A0AAD9CCH3</accession>
<comment type="caution">
    <text evidence="2">The sequence shown here is derived from an EMBL/GenBank/DDBJ whole genome shotgun (WGS) entry which is preliminary data.</text>
</comment>
<keyword evidence="3" id="KW-1185">Reference proteome</keyword>
<dbReference type="Gene3D" id="3.30.70.1820">
    <property type="entry name" value="L1 transposable element, RRM domain"/>
    <property type="match status" value="1"/>
</dbReference>
<feature type="region of interest" description="Disordered" evidence="1">
    <location>
        <begin position="1"/>
        <end position="44"/>
    </location>
</feature>
<dbReference type="EMBL" id="JASDAP010000007">
    <property type="protein sequence ID" value="KAK1899565.1"/>
    <property type="molecule type" value="Genomic_DNA"/>
</dbReference>
<proteinExistence type="predicted"/>
<dbReference type="InterPro" id="IPR004244">
    <property type="entry name" value="Transposase_22"/>
</dbReference>
<gene>
    <name evidence="2" type="ORF">KUDE01_000356</name>
</gene>